<sequence length="537" mass="58652">MIESRDPLLQPLRLKHLTLKNRVMSTAHAPAYVEDGLPKLRYQLYHEEKAKGGLALTMFGGSSSIAPDSPSSFGQIDISHDRIIPVFQQFAERIHRHDCALMIQITHAGRRTRWDTGDWLPPVSASPLREYQHRSFPKEMEIEDIRRIQKAYGAAALRAKEGGLDGVEVICSSHLPDQFWSPAMNKRTDGYGGSLQNRIRFSLEMLEEIRRRVGPDYILGIRMSAHEMLEGGMSPEESLEIAVRHAESGLIDYLNVVGADATTDLGISKLIPTMGQRTAPYLDHARAIRAAVKLPVFHATRITDLSTARHAVAEGYTDMVGMTRAHIADPHIVAKMTRGEEDRIRPCVGAGYCIDRIYVGGDALCIHNPATGRERTMPHVIRPSEGPKKRVVVVGGGPAGLEAARVSAARGHAVTLLEATDRLGGQINLAARLERRREIIGIADWLIREVELAGVAVRLNSYAEAGDVLALEPDIVVVATGGTPNLGFFGPGADLVTSAWDVLSGQVSLSGGVLVYDENGQHQGPTVAEFLARRGVK</sequence>
<comment type="cofactor">
    <cofactor evidence="1">
        <name>FMN</name>
        <dbReference type="ChEBI" id="CHEBI:58210"/>
    </cofactor>
</comment>
<protein>
    <submittedName>
        <fullName evidence="12">NADH:flavin oxidoreductase</fullName>
    </submittedName>
</protein>
<dbReference type="PANTHER" id="PTHR42917:SF2">
    <property type="entry name" value="2,4-DIENOYL-COA REDUCTASE [(2E)-ENOYL-COA-PRODUCING]"/>
    <property type="match status" value="1"/>
</dbReference>
<comment type="caution">
    <text evidence="12">The sequence shown here is derived from an EMBL/GenBank/DDBJ whole genome shotgun (WGS) entry which is preliminary data.</text>
</comment>
<evidence type="ECO:0000313" key="12">
    <source>
        <dbReference type="EMBL" id="MEK0084317.1"/>
    </source>
</evidence>
<dbReference type="Gene3D" id="3.40.50.720">
    <property type="entry name" value="NAD(P)-binding Rossmann-like Domain"/>
    <property type="match status" value="1"/>
</dbReference>
<evidence type="ECO:0000259" key="11">
    <source>
        <dbReference type="Pfam" id="PF07992"/>
    </source>
</evidence>
<dbReference type="EMBL" id="JBBLZC010000014">
    <property type="protein sequence ID" value="MEK0084317.1"/>
    <property type="molecule type" value="Genomic_DNA"/>
</dbReference>
<feature type="domain" description="FAD/NAD(P)-binding" evidence="11">
    <location>
        <begin position="383"/>
        <end position="486"/>
    </location>
</feature>
<feature type="domain" description="NADH:flavin oxidoreductase/NADH oxidase N-terminal" evidence="10">
    <location>
        <begin position="8"/>
        <end position="341"/>
    </location>
</feature>
<evidence type="ECO:0000256" key="4">
    <source>
        <dbReference type="ARBA" id="ARBA00022630"/>
    </source>
</evidence>
<dbReference type="Proteomes" id="UP001375743">
    <property type="component" value="Unassembled WGS sequence"/>
</dbReference>
<organism evidence="12 13">
    <name type="scientific">Benzoatithermus flavus</name>
    <dbReference type="NCBI Taxonomy" id="3108223"/>
    <lineage>
        <taxon>Bacteria</taxon>
        <taxon>Pseudomonadati</taxon>
        <taxon>Pseudomonadota</taxon>
        <taxon>Alphaproteobacteria</taxon>
        <taxon>Geminicoccales</taxon>
        <taxon>Geminicoccaceae</taxon>
        <taxon>Benzoatithermus</taxon>
    </lineage>
</organism>
<dbReference type="SUPFAM" id="SSF51971">
    <property type="entry name" value="Nucleotide-binding domain"/>
    <property type="match status" value="1"/>
</dbReference>
<keyword evidence="6" id="KW-0479">Metal-binding</keyword>
<evidence type="ECO:0000256" key="1">
    <source>
        <dbReference type="ARBA" id="ARBA00001917"/>
    </source>
</evidence>
<dbReference type="Pfam" id="PF07992">
    <property type="entry name" value="Pyr_redox_2"/>
    <property type="match status" value="1"/>
</dbReference>
<keyword evidence="4" id="KW-0285">Flavoprotein</keyword>
<dbReference type="Gene3D" id="3.50.50.60">
    <property type="entry name" value="FAD/NAD(P)-binding domain"/>
    <property type="match status" value="1"/>
</dbReference>
<name>A0ABU8XWJ2_9PROT</name>
<evidence type="ECO:0000256" key="6">
    <source>
        <dbReference type="ARBA" id="ARBA00022723"/>
    </source>
</evidence>
<dbReference type="PRINTS" id="PR00368">
    <property type="entry name" value="FADPNR"/>
</dbReference>
<dbReference type="InterPro" id="IPR013785">
    <property type="entry name" value="Aldolase_TIM"/>
</dbReference>
<dbReference type="SUPFAM" id="SSF51395">
    <property type="entry name" value="FMN-linked oxidoreductases"/>
    <property type="match status" value="1"/>
</dbReference>
<evidence type="ECO:0000256" key="5">
    <source>
        <dbReference type="ARBA" id="ARBA00022643"/>
    </source>
</evidence>
<evidence type="ECO:0000256" key="3">
    <source>
        <dbReference type="ARBA" id="ARBA00011048"/>
    </source>
</evidence>
<comment type="similarity">
    <text evidence="3">In the N-terminal section; belongs to the NADH:flavin oxidoreductase/NADH oxidase family.</text>
</comment>
<keyword evidence="9" id="KW-0411">Iron-sulfur</keyword>
<dbReference type="InterPro" id="IPR001155">
    <property type="entry name" value="OxRdtase_FMN_N"/>
</dbReference>
<dbReference type="PRINTS" id="PR00411">
    <property type="entry name" value="PNDRDTASEI"/>
</dbReference>
<keyword evidence="13" id="KW-1185">Reference proteome</keyword>
<keyword evidence="8" id="KW-0408">Iron</keyword>
<accession>A0ABU8XWJ2</accession>
<dbReference type="Pfam" id="PF00724">
    <property type="entry name" value="Oxidored_FMN"/>
    <property type="match status" value="1"/>
</dbReference>
<dbReference type="InterPro" id="IPR023753">
    <property type="entry name" value="FAD/NAD-binding_dom"/>
</dbReference>
<keyword evidence="7" id="KW-0560">Oxidoreductase</keyword>
<evidence type="ECO:0000256" key="8">
    <source>
        <dbReference type="ARBA" id="ARBA00023004"/>
    </source>
</evidence>
<reference evidence="12 13" key="1">
    <citation type="submission" date="2024-01" db="EMBL/GenBank/DDBJ databases">
        <title>Multi-omics insights into the function and evolution of sodium benzoate biodegradation pathways in Benzoatithermus flavus gen. nov., sp. nov. from hot spring.</title>
        <authorList>
            <person name="Hu C.-J."/>
            <person name="Li W.-J."/>
        </authorList>
    </citation>
    <scope>NUCLEOTIDE SEQUENCE [LARGE SCALE GENOMIC DNA]</scope>
    <source>
        <strain evidence="12 13">SYSU G07066</strain>
    </source>
</reference>
<dbReference type="CDD" id="cd04734">
    <property type="entry name" value="OYE_like_3_FMN"/>
    <property type="match status" value="1"/>
</dbReference>
<evidence type="ECO:0000259" key="10">
    <source>
        <dbReference type="Pfam" id="PF00724"/>
    </source>
</evidence>
<proteinExistence type="inferred from homology"/>
<evidence type="ECO:0000256" key="9">
    <source>
        <dbReference type="ARBA" id="ARBA00023014"/>
    </source>
</evidence>
<comment type="cofactor">
    <cofactor evidence="2">
        <name>[4Fe-4S] cluster</name>
        <dbReference type="ChEBI" id="CHEBI:49883"/>
    </cofactor>
</comment>
<keyword evidence="5" id="KW-0288">FMN</keyword>
<gene>
    <name evidence="12" type="ORF">U1T56_14250</name>
</gene>
<dbReference type="Gene3D" id="3.20.20.70">
    <property type="entry name" value="Aldolase class I"/>
    <property type="match status" value="1"/>
</dbReference>
<dbReference type="PANTHER" id="PTHR42917">
    <property type="entry name" value="2,4-DIENOYL-COA REDUCTASE"/>
    <property type="match status" value="1"/>
</dbReference>
<evidence type="ECO:0000313" key="13">
    <source>
        <dbReference type="Proteomes" id="UP001375743"/>
    </source>
</evidence>
<dbReference type="InterPro" id="IPR051793">
    <property type="entry name" value="NADH:flavin_oxidoreductase"/>
</dbReference>
<feature type="non-terminal residue" evidence="12">
    <location>
        <position position="537"/>
    </location>
</feature>
<dbReference type="RefSeq" id="WP_418160170.1">
    <property type="nucleotide sequence ID" value="NZ_JBBLZC010000014.1"/>
</dbReference>
<evidence type="ECO:0000256" key="7">
    <source>
        <dbReference type="ARBA" id="ARBA00023002"/>
    </source>
</evidence>
<evidence type="ECO:0000256" key="2">
    <source>
        <dbReference type="ARBA" id="ARBA00001966"/>
    </source>
</evidence>
<dbReference type="InterPro" id="IPR036188">
    <property type="entry name" value="FAD/NAD-bd_sf"/>
</dbReference>